<evidence type="ECO:0000256" key="1">
    <source>
        <dbReference type="PROSITE-ProRule" id="PRU00339"/>
    </source>
</evidence>
<evidence type="ECO:0008006" key="4">
    <source>
        <dbReference type="Google" id="ProtNLM"/>
    </source>
</evidence>
<dbReference type="Proteomes" id="UP001500067">
    <property type="component" value="Unassembled WGS sequence"/>
</dbReference>
<evidence type="ECO:0000313" key="3">
    <source>
        <dbReference type="Proteomes" id="UP001500067"/>
    </source>
</evidence>
<reference evidence="3" key="1">
    <citation type="journal article" date="2019" name="Int. J. Syst. Evol. Microbiol.">
        <title>The Global Catalogue of Microorganisms (GCM) 10K type strain sequencing project: providing services to taxonomists for standard genome sequencing and annotation.</title>
        <authorList>
            <consortium name="The Broad Institute Genomics Platform"/>
            <consortium name="The Broad Institute Genome Sequencing Center for Infectious Disease"/>
            <person name="Wu L."/>
            <person name="Ma J."/>
        </authorList>
    </citation>
    <scope>NUCLEOTIDE SEQUENCE [LARGE SCALE GENOMIC DNA]</scope>
    <source>
        <strain evidence="3">JCM 32105</strain>
    </source>
</reference>
<keyword evidence="1" id="KW-0802">TPR repeat</keyword>
<dbReference type="PROSITE" id="PS50005">
    <property type="entry name" value="TPR"/>
    <property type="match status" value="1"/>
</dbReference>
<dbReference type="RefSeq" id="WP_345078081.1">
    <property type="nucleotide sequence ID" value="NZ_BAABFA010000005.1"/>
</dbReference>
<dbReference type="InterPro" id="IPR019734">
    <property type="entry name" value="TPR_rpt"/>
</dbReference>
<feature type="repeat" description="TPR" evidence="1">
    <location>
        <begin position="408"/>
        <end position="441"/>
    </location>
</feature>
<evidence type="ECO:0000313" key="2">
    <source>
        <dbReference type="EMBL" id="GAA4461099.1"/>
    </source>
</evidence>
<dbReference type="EMBL" id="BAABFA010000005">
    <property type="protein sequence ID" value="GAA4461099.1"/>
    <property type="molecule type" value="Genomic_DNA"/>
</dbReference>
<protein>
    <recommendedName>
        <fullName evidence="4">Tetratricopeptide repeat protein</fullName>
    </recommendedName>
</protein>
<comment type="caution">
    <text evidence="2">The sequence shown here is derived from an EMBL/GenBank/DDBJ whole genome shotgun (WGS) entry which is preliminary data.</text>
</comment>
<organism evidence="2 3">
    <name type="scientific">Nemorincola caseinilytica</name>
    <dbReference type="NCBI Taxonomy" id="2054315"/>
    <lineage>
        <taxon>Bacteria</taxon>
        <taxon>Pseudomonadati</taxon>
        <taxon>Bacteroidota</taxon>
        <taxon>Chitinophagia</taxon>
        <taxon>Chitinophagales</taxon>
        <taxon>Chitinophagaceae</taxon>
        <taxon>Nemorincola</taxon>
    </lineage>
</organism>
<keyword evidence="3" id="KW-1185">Reference proteome</keyword>
<proteinExistence type="predicted"/>
<name>A0ABP8N4C1_9BACT</name>
<sequence>MTKQASIAYISDLLENPGRITERDHSGIAGFRQSFPYFVPARYLEAYIKHQAAPYAPAMLSAAMPYVGNWVLFCDLLNAGAATVPRGRKAGDIADSRANDRPILKAQKVIVEQKEPAAPVQEPETVAAEVAAVAEEAIQEPNAEVNGSVAPVAEEVTEKAAEIVAVAEEPQDVTADMVTPVTQVPEIPVPEVLQQHAAATMAEIEKENIIAEPVPATAPSADEVIDNKEVLEELESRHNNFWTQGEGEAEPQQVAAEAAEEKKAGDTTTVESTPAAVVEEDTYAEAEELDEMPAYVPHKNEKPLIYPVYTEDYFLQQGEKISTEIPDELDSLRTQDAATALMVQMSFSEWLLHFKSTTERQKEENRDQKALKTMWQKEKLAAAIEEENEEIPENVFEMAVNSITKEDGLASESLAEIYIKQGKYDKAVDMYRKLSLRNPQKNAYFARKIEEILKEKRT</sequence>
<gene>
    <name evidence="2" type="ORF">GCM10023093_05140</name>
</gene>
<accession>A0ABP8N4C1</accession>